<proteinExistence type="predicted"/>
<dbReference type="GO" id="GO:0005516">
    <property type="term" value="F:calmodulin binding"/>
    <property type="evidence" value="ECO:0007669"/>
    <property type="project" value="UniProtKB-KW"/>
</dbReference>
<feature type="compositionally biased region" description="Polar residues" evidence="4">
    <location>
        <begin position="418"/>
        <end position="428"/>
    </location>
</feature>
<evidence type="ECO:0000256" key="1">
    <source>
        <dbReference type="ARBA" id="ARBA00004496"/>
    </source>
</evidence>
<dbReference type="HOGENOM" id="CLU_318103_0_0_1"/>
<dbReference type="PANTHER" id="PTHR22706:SF1">
    <property type="entry name" value="ASSEMBLY FACTOR FOR SPINDLE MICROTUBULES"/>
    <property type="match status" value="1"/>
</dbReference>
<dbReference type="SUPFAM" id="SSF47576">
    <property type="entry name" value="Calponin-homology domain, CH-domain"/>
    <property type="match status" value="1"/>
</dbReference>
<dbReference type="Gene3D" id="1.10.418.10">
    <property type="entry name" value="Calponin-like domain"/>
    <property type="match status" value="1"/>
</dbReference>
<feature type="region of interest" description="Disordered" evidence="4">
    <location>
        <begin position="294"/>
        <end position="385"/>
    </location>
</feature>
<dbReference type="EMBL" id="KB456270">
    <property type="protein sequence ID" value="EMF08695.1"/>
    <property type="molecule type" value="Genomic_DNA"/>
</dbReference>
<feature type="compositionally biased region" description="Polar residues" evidence="4">
    <location>
        <begin position="811"/>
        <end position="826"/>
    </location>
</feature>
<dbReference type="STRING" id="692275.M3CA07"/>
<feature type="region of interest" description="Disordered" evidence="4">
    <location>
        <begin position="771"/>
        <end position="826"/>
    </location>
</feature>
<comment type="subcellular location">
    <subcellularLocation>
        <location evidence="1">Cytoplasm</location>
    </subcellularLocation>
</comment>
<evidence type="ECO:0000256" key="3">
    <source>
        <dbReference type="ARBA" id="ARBA00022860"/>
    </source>
</evidence>
<dbReference type="PANTHER" id="PTHR22706">
    <property type="entry name" value="ASSEMBLY FACTOR FOR SPINDLE MICROTUBULES"/>
    <property type="match status" value="1"/>
</dbReference>
<evidence type="ECO:0000313" key="6">
    <source>
        <dbReference type="Proteomes" id="UP000016931"/>
    </source>
</evidence>
<feature type="region of interest" description="Disordered" evidence="4">
    <location>
        <begin position="399"/>
        <end position="470"/>
    </location>
</feature>
<dbReference type="GeneID" id="27899347"/>
<evidence type="ECO:0000256" key="2">
    <source>
        <dbReference type="ARBA" id="ARBA00022490"/>
    </source>
</evidence>
<sequence length="915" mass="101243">MSRILQTPCPAPTSALDPSHRRISSFELFGDDTTTNIDYTRAIDQPLTGIKPRRRSMLMGPARKKTTAAPVTIFEDVSEEQEMYVEGGQDLRVSERAERLGNGSTLLGKPPAKRMPAVVGSGIGRSTGMGGYGMGYSRSERTGTGSGNRGTIGEVRNITDLHSGGPLGAPYRAVTSNATNLHMTNRHSVALEAAPSTKVGTNNMAGIGSTVRKLPRRQTIFIPEDTTMMSIHPGPRDNTSRIDDSFHNSNLAVSQPQNLRDQCNNGAPHQARSTLGAPAMKNIQRRQSIFVPMPEQSTAHRVQPETTHHSNRIDDSFQLPSLPSPQPKQTQNDTVFAQKPLRKPRQSLLAPPKRLPLRESTSSENMPGWDVAGANTGKENIPPDGHVLVEKGLKCLEISDQAQPRRRSIQPRVRSSLYGPTQASQHRQSVVPRPQVSASSTVSNRVRPTVSFQEPLQQSGNSKPAPVSRDDEVKRVREFIANKRVEQQTARLRQYPVLEGALSEPALYEGKWPSYREDALSEVINRIFEATSSVSAMHASTAEFSLMDQLISLYNRPQTTVLHDRIRASLEYGALACPQSSVSEHQPSKDRGLQQQLLDLWFESYDSKLLMAAAQVVTGRQIASTSVDLQSEGHLGRQFFKDFFINAIDVDSLPSSTDVEIDLQRWRKTMLRSVMLVWLLDQAAEARLTNGGCLLKSSSLRKSSAAILQTLGVLMLPACGDIMRALKHLTYEVSYHQNPLDEIVYHVENIAVDFRDGVFLTRLVEVLLYNNNNNNKNNNKPTNPTRPDPNILDDLTLACSTPLPEDDDNNNNKSTLTLHQQPQRPLTQHLKLPANTPVHRTFNIQLALDAFFSHLAIHIPLPRKDEEEDNKIVNNIPAAIATATVEDILHGHREKTLDFLENLVRGFGGLDGLSS</sequence>
<dbReference type="GO" id="GO:0007051">
    <property type="term" value="P:spindle organization"/>
    <property type="evidence" value="ECO:0007669"/>
    <property type="project" value="TreeGrafter"/>
</dbReference>
<dbReference type="GO" id="GO:0051295">
    <property type="term" value="P:establishment of meiotic spindle localization"/>
    <property type="evidence" value="ECO:0007669"/>
    <property type="project" value="TreeGrafter"/>
</dbReference>
<dbReference type="InterPro" id="IPR051185">
    <property type="entry name" value="ASPM"/>
</dbReference>
<dbReference type="InterPro" id="IPR036872">
    <property type="entry name" value="CH_dom_sf"/>
</dbReference>
<protein>
    <recommendedName>
        <fullName evidence="7">Calponin-homology (CH) domain-containing protein</fullName>
    </recommendedName>
</protein>
<evidence type="ECO:0008006" key="7">
    <source>
        <dbReference type="Google" id="ProtNLM"/>
    </source>
</evidence>
<dbReference type="GO" id="GO:0000922">
    <property type="term" value="C:spindle pole"/>
    <property type="evidence" value="ECO:0007669"/>
    <property type="project" value="TreeGrafter"/>
</dbReference>
<evidence type="ECO:0000256" key="4">
    <source>
        <dbReference type="SAM" id="MobiDB-lite"/>
    </source>
</evidence>
<dbReference type="AlphaFoldDB" id="M3CA07"/>
<keyword evidence="6" id="KW-1185">Reference proteome</keyword>
<dbReference type="RefSeq" id="XP_016756816.1">
    <property type="nucleotide sequence ID" value="XM_016902210.1"/>
</dbReference>
<feature type="compositionally biased region" description="Low complexity" evidence="4">
    <location>
        <begin position="771"/>
        <end position="785"/>
    </location>
</feature>
<dbReference type="Proteomes" id="UP000016931">
    <property type="component" value="Unassembled WGS sequence"/>
</dbReference>
<dbReference type="GO" id="GO:0005737">
    <property type="term" value="C:cytoplasm"/>
    <property type="evidence" value="ECO:0007669"/>
    <property type="project" value="UniProtKB-SubCell"/>
</dbReference>
<dbReference type="OrthoDB" id="76388at2759"/>
<feature type="compositionally biased region" description="Basic and acidic residues" evidence="4">
    <location>
        <begin position="302"/>
        <end position="315"/>
    </location>
</feature>
<accession>M3CA07</accession>
<dbReference type="GO" id="GO:0000278">
    <property type="term" value="P:mitotic cell cycle"/>
    <property type="evidence" value="ECO:0007669"/>
    <property type="project" value="TreeGrafter"/>
</dbReference>
<reference evidence="5 6" key="1">
    <citation type="journal article" date="2012" name="PLoS Pathog.">
        <title>Diverse lifestyles and strategies of plant pathogenesis encoded in the genomes of eighteen Dothideomycetes fungi.</title>
        <authorList>
            <person name="Ohm R.A."/>
            <person name="Feau N."/>
            <person name="Henrissat B."/>
            <person name="Schoch C.L."/>
            <person name="Horwitz B.A."/>
            <person name="Barry K.W."/>
            <person name="Condon B.J."/>
            <person name="Copeland A.C."/>
            <person name="Dhillon B."/>
            <person name="Glaser F."/>
            <person name="Hesse C.N."/>
            <person name="Kosti I."/>
            <person name="LaButti K."/>
            <person name="Lindquist E.A."/>
            <person name="Lucas S."/>
            <person name="Salamov A.A."/>
            <person name="Bradshaw R.E."/>
            <person name="Ciuffetti L."/>
            <person name="Hamelin R.C."/>
            <person name="Kema G.H.J."/>
            <person name="Lawrence C."/>
            <person name="Scott J.A."/>
            <person name="Spatafora J.W."/>
            <person name="Turgeon B.G."/>
            <person name="de Wit P.J.G.M."/>
            <person name="Zhong S."/>
            <person name="Goodwin S.B."/>
            <person name="Grigoriev I.V."/>
        </authorList>
    </citation>
    <scope>NUCLEOTIDE SEQUENCE [LARGE SCALE GENOMIC DNA]</scope>
    <source>
        <strain evidence="5 6">SO2202</strain>
    </source>
</reference>
<feature type="compositionally biased region" description="Polar residues" evidence="4">
    <location>
        <begin position="436"/>
        <end position="462"/>
    </location>
</feature>
<organism evidence="5 6">
    <name type="scientific">Sphaerulina musiva (strain SO2202)</name>
    <name type="common">Poplar stem canker fungus</name>
    <name type="synonym">Septoria musiva</name>
    <dbReference type="NCBI Taxonomy" id="692275"/>
    <lineage>
        <taxon>Eukaryota</taxon>
        <taxon>Fungi</taxon>
        <taxon>Dikarya</taxon>
        <taxon>Ascomycota</taxon>
        <taxon>Pezizomycotina</taxon>
        <taxon>Dothideomycetes</taxon>
        <taxon>Dothideomycetidae</taxon>
        <taxon>Mycosphaerellales</taxon>
        <taxon>Mycosphaerellaceae</taxon>
        <taxon>Sphaerulina</taxon>
    </lineage>
</organism>
<dbReference type="eggNOG" id="KOG0165">
    <property type="taxonomic scope" value="Eukaryota"/>
</dbReference>
<evidence type="ECO:0000313" key="5">
    <source>
        <dbReference type="EMBL" id="EMF08695.1"/>
    </source>
</evidence>
<dbReference type="OMA" id="YIPPDDT"/>
<gene>
    <name evidence="5" type="ORF">SEPMUDRAFT_128342</name>
</gene>
<keyword evidence="3" id="KW-0112">Calmodulin-binding</keyword>
<keyword evidence="2" id="KW-0963">Cytoplasm</keyword>
<name>M3CA07_SPHMS</name>